<dbReference type="EMBL" id="FQZI01000001">
    <property type="protein sequence ID" value="SHI48177.1"/>
    <property type="molecule type" value="Genomic_DNA"/>
</dbReference>
<accession>A0A1M6BHM5</accession>
<dbReference type="RefSeq" id="WP_073308727.1">
    <property type="nucleotide sequence ID" value="NZ_FQZI01000001.1"/>
</dbReference>
<dbReference type="STRING" id="415425.SAMN05444363_0764"/>
<evidence type="ECO:0000313" key="2">
    <source>
        <dbReference type="EMBL" id="SHI48177.1"/>
    </source>
</evidence>
<dbReference type="Proteomes" id="UP000184488">
    <property type="component" value="Unassembled WGS sequence"/>
</dbReference>
<dbReference type="Pfam" id="PF00534">
    <property type="entry name" value="Glycos_transf_1"/>
    <property type="match status" value="1"/>
</dbReference>
<sequence>MESKVKHIVLLTPGFAQNEQDTTTIPALQEYIFALKNEEPQLKITIIAFQFPFNNKSYNWHNCIIIPLNGRNSKLKKIFVWQKAYSTLKKIHQECPIDILHSFWIGECSLIGQYFTTKKNINSIVTAMGLDVFKNKYALFLNKNATKIVTLSKNHHDELFKNYNIESKIIPWGITKKRFLNSTIKTIDIIGVGSLITLKNYELFIDVIFEINKSTSLKVILIGDGIEKEKLQEKIKRLNLENTITLTGLLSYQKTLEYLSKAKVLLHTSNYESFGMIFPEALESKTFIVSKNVGCAFSMKNWLITETKEEIILACKKALTMHFSEKHINPYVVEKTVENYLKLYNE</sequence>
<evidence type="ECO:0000259" key="1">
    <source>
        <dbReference type="Pfam" id="PF00534"/>
    </source>
</evidence>
<keyword evidence="3" id="KW-1185">Reference proteome</keyword>
<dbReference type="OrthoDB" id="1116389at2"/>
<dbReference type="InterPro" id="IPR001296">
    <property type="entry name" value="Glyco_trans_1"/>
</dbReference>
<dbReference type="AlphaFoldDB" id="A0A1M6BHM5"/>
<keyword evidence="2" id="KW-0808">Transferase</keyword>
<dbReference type="GO" id="GO:0016757">
    <property type="term" value="F:glycosyltransferase activity"/>
    <property type="evidence" value="ECO:0007669"/>
    <property type="project" value="InterPro"/>
</dbReference>
<gene>
    <name evidence="2" type="ORF">SAMN05444363_0764</name>
</gene>
<reference evidence="3" key="1">
    <citation type="submission" date="2016-11" db="EMBL/GenBank/DDBJ databases">
        <authorList>
            <person name="Varghese N."/>
            <person name="Submissions S."/>
        </authorList>
    </citation>
    <scope>NUCLEOTIDE SEQUENCE [LARGE SCALE GENOMIC DNA]</scope>
    <source>
        <strain evidence="3">DSM 18829</strain>
    </source>
</reference>
<proteinExistence type="predicted"/>
<dbReference type="SUPFAM" id="SSF53756">
    <property type="entry name" value="UDP-Glycosyltransferase/glycogen phosphorylase"/>
    <property type="match status" value="1"/>
</dbReference>
<protein>
    <submittedName>
        <fullName evidence="2">Glycosyltransferase involved in cell wall bisynthesis</fullName>
    </submittedName>
</protein>
<dbReference type="PANTHER" id="PTHR45871:SF1">
    <property type="entry name" value="PHOSPHATIDYLINOSITOL N-ACETYLGLUCOSAMINYLTRANSFERASE SUBUNIT A"/>
    <property type="match status" value="1"/>
</dbReference>
<evidence type="ECO:0000313" key="3">
    <source>
        <dbReference type="Proteomes" id="UP000184488"/>
    </source>
</evidence>
<feature type="domain" description="Glycosyl transferase family 1" evidence="1">
    <location>
        <begin position="185"/>
        <end position="294"/>
    </location>
</feature>
<dbReference type="Gene3D" id="3.40.50.2000">
    <property type="entry name" value="Glycogen Phosphorylase B"/>
    <property type="match status" value="2"/>
</dbReference>
<organism evidence="2 3">
    <name type="scientific">Flavobacterium terrae</name>
    <dbReference type="NCBI Taxonomy" id="415425"/>
    <lineage>
        <taxon>Bacteria</taxon>
        <taxon>Pseudomonadati</taxon>
        <taxon>Bacteroidota</taxon>
        <taxon>Flavobacteriia</taxon>
        <taxon>Flavobacteriales</taxon>
        <taxon>Flavobacteriaceae</taxon>
        <taxon>Flavobacterium</taxon>
    </lineage>
</organism>
<dbReference type="PANTHER" id="PTHR45871">
    <property type="entry name" value="N-ACETYLGLUCOSAMINYL-PHOSPHATIDYLINOSITOL BIOSYNTHETIC PROTEIN"/>
    <property type="match status" value="1"/>
</dbReference>
<name>A0A1M6BHM5_9FLAO</name>